<dbReference type="Proteomes" id="UP000824596">
    <property type="component" value="Unassembled WGS sequence"/>
</dbReference>
<organism evidence="2 3">
    <name type="scientific">Hirsutella rhossiliensis</name>
    <dbReference type="NCBI Taxonomy" id="111463"/>
    <lineage>
        <taxon>Eukaryota</taxon>
        <taxon>Fungi</taxon>
        <taxon>Dikarya</taxon>
        <taxon>Ascomycota</taxon>
        <taxon>Pezizomycotina</taxon>
        <taxon>Sordariomycetes</taxon>
        <taxon>Hypocreomycetidae</taxon>
        <taxon>Hypocreales</taxon>
        <taxon>Ophiocordycipitaceae</taxon>
        <taxon>Hirsutella</taxon>
    </lineage>
</organism>
<accession>A0A9P8MTD2</accession>
<evidence type="ECO:0000313" key="3">
    <source>
        <dbReference type="Proteomes" id="UP000824596"/>
    </source>
</evidence>
<keyword evidence="1" id="KW-0732">Signal</keyword>
<feature type="signal peptide" evidence="1">
    <location>
        <begin position="1"/>
        <end position="19"/>
    </location>
</feature>
<dbReference type="EMBL" id="JAIZPD010000007">
    <property type="protein sequence ID" value="KAH0961798.1"/>
    <property type="molecule type" value="Genomic_DNA"/>
</dbReference>
<feature type="chain" id="PRO_5040236353" evidence="1">
    <location>
        <begin position="20"/>
        <end position="300"/>
    </location>
</feature>
<sequence length="300" mass="33320">MLTSVALFCQYTLLADVAGVDGPDLLPGQVVTGAQLASFNDAHRYRNDSGGHCRLRIFMPADSPHINLCKTIMSAVAQGYPPPTLLNREGKYNRPEWHLAGSHTVKLESLLAVIEHLLQQTGDDGANEYNLAMRLDAYDIWFQLPPSVLIERHHRLNREADESVRKQWQAAQGFATGFPVTSPRESIVVTSVKDCHPNRDLGSDPHYAHWPRPSCRPTYTAQAPTRFCPGPRTQLVFCAPQDGHDSKSRRVQAFESSSADGSFVPIDWDGVSQKGSKPWHEELFGDGKGHWSCDVCLSFS</sequence>
<dbReference type="GeneID" id="68356007"/>
<comment type="caution">
    <text evidence="2">The sequence shown here is derived from an EMBL/GenBank/DDBJ whole genome shotgun (WGS) entry which is preliminary data.</text>
</comment>
<name>A0A9P8MTD2_9HYPO</name>
<dbReference type="RefSeq" id="XP_044719311.1">
    <property type="nucleotide sequence ID" value="XM_044865349.1"/>
</dbReference>
<proteinExistence type="predicted"/>
<dbReference type="CDD" id="cd22997">
    <property type="entry name" value="GT_LH"/>
    <property type="match status" value="1"/>
</dbReference>
<evidence type="ECO:0000256" key="1">
    <source>
        <dbReference type="SAM" id="SignalP"/>
    </source>
</evidence>
<gene>
    <name evidence="2" type="ORF">HRG_06878</name>
</gene>
<dbReference type="AlphaFoldDB" id="A0A9P8MTD2"/>
<dbReference type="OrthoDB" id="422736at2759"/>
<evidence type="ECO:0000313" key="2">
    <source>
        <dbReference type="EMBL" id="KAH0961798.1"/>
    </source>
</evidence>
<keyword evidence="3" id="KW-1185">Reference proteome</keyword>
<protein>
    <submittedName>
        <fullName evidence="2">Uncharacterized protein</fullName>
    </submittedName>
</protein>
<reference evidence="2" key="1">
    <citation type="submission" date="2021-09" db="EMBL/GenBank/DDBJ databases">
        <title>A high-quality genome of the endoparasitic fungus Hirsutella rhossiliensis with a comparison of Hirsutella genomes reveals transposable elements contributing to genome size variation.</title>
        <authorList>
            <person name="Lin R."/>
            <person name="Jiao Y."/>
            <person name="Sun X."/>
            <person name="Ling J."/>
            <person name="Xie B."/>
            <person name="Cheng X."/>
        </authorList>
    </citation>
    <scope>NUCLEOTIDE SEQUENCE</scope>
    <source>
        <strain evidence="2">HR02</strain>
    </source>
</reference>